<gene>
    <name evidence="10" type="ORF">ATN00_05190</name>
</gene>
<evidence type="ECO:0000313" key="10">
    <source>
        <dbReference type="EMBL" id="ALR19795.1"/>
    </source>
</evidence>
<dbReference type="AlphaFoldDB" id="A0A0S3EWJ7"/>
<feature type="transmembrane region" description="Helical" evidence="8">
    <location>
        <begin position="17"/>
        <end position="38"/>
    </location>
</feature>
<evidence type="ECO:0000313" key="11">
    <source>
        <dbReference type="Proteomes" id="UP000056968"/>
    </source>
</evidence>
<dbReference type="EMBL" id="CP013264">
    <property type="protein sequence ID" value="ALR19795.1"/>
    <property type="molecule type" value="Genomic_DNA"/>
</dbReference>
<dbReference type="NCBIfam" id="TIGR00711">
    <property type="entry name" value="efflux_EmrB"/>
    <property type="match status" value="1"/>
</dbReference>
<keyword evidence="5 8" id="KW-0812">Transmembrane</keyword>
<feature type="transmembrane region" description="Helical" evidence="8">
    <location>
        <begin position="404"/>
        <end position="426"/>
    </location>
</feature>
<name>A0A0S3EWJ7_9SPHN</name>
<feature type="transmembrane region" description="Helical" evidence="8">
    <location>
        <begin position="369"/>
        <end position="392"/>
    </location>
</feature>
<organism evidence="10 11">
    <name type="scientific">Sphingobium baderi</name>
    <dbReference type="NCBI Taxonomy" id="1332080"/>
    <lineage>
        <taxon>Bacteria</taxon>
        <taxon>Pseudomonadati</taxon>
        <taxon>Pseudomonadota</taxon>
        <taxon>Alphaproteobacteria</taxon>
        <taxon>Sphingomonadales</taxon>
        <taxon>Sphingomonadaceae</taxon>
        <taxon>Sphingobium</taxon>
    </lineage>
</organism>
<comment type="subcellular location">
    <subcellularLocation>
        <location evidence="1">Cell membrane</location>
        <topology evidence="1">Multi-pass membrane protein</topology>
    </subcellularLocation>
</comment>
<accession>A0A0S3EWJ7</accession>
<dbReference type="GO" id="GO:0005886">
    <property type="term" value="C:plasma membrane"/>
    <property type="evidence" value="ECO:0007669"/>
    <property type="project" value="UniProtKB-SubCell"/>
</dbReference>
<keyword evidence="7 8" id="KW-0472">Membrane</keyword>
<sequence length="528" mass="55335">MIAATSAPARESTGGGWLVAGIVIASLTEAITGTMLAIGRNDIMGDIHSTPDEFAWLDVCYTAMKLTGFAAAPWLLTRIEPRRALLGATASMGIAAMLAALSVQLGVLVALRLVQGLAGAILLVTGQAILFWRYEPERQPALQAIFAMGAVVAPATLAPMLHGWLIDTRDWTWIFFLVLPLALAAIGLMFMAGSVQLPVLDRRALDGVGLAALALAFSSAVWLLSQGSRWDWLEEARVAKALGLAVIAFLFVVDRQRRARAPLLDLALFRNDDFAFAFVVSFVAGAALFGSAFLIPTFALSVLGMTPTEAGALLLPSGLVFAATLFVVALLIRFRRVPPVATVPFGVLSMMIAMWMLSGSTLESGSDDMMAALLLRGFGLGCLFLSITLIAFSRLAPSHLAFGIGLFNIGRQLGGLIGVAGLQTLIDHQAVTNRTLLGAALTSGSHTLTDRMGEYSMLLAGRGLDPGSAASAARTLLARSLGGQGTVIAFNTAFIAVALMFVAAVPIVVAVKVVLARQATRSAAGSLS</sequence>
<dbReference type="KEGG" id="sbd:ATN00_05190"/>
<dbReference type="InterPro" id="IPR004638">
    <property type="entry name" value="EmrB-like"/>
</dbReference>
<dbReference type="InterPro" id="IPR011701">
    <property type="entry name" value="MFS"/>
</dbReference>
<dbReference type="Gene3D" id="1.20.1720.10">
    <property type="entry name" value="Multidrug resistance protein D"/>
    <property type="match status" value="1"/>
</dbReference>
<feature type="transmembrane region" description="Helical" evidence="8">
    <location>
        <begin position="310"/>
        <end position="332"/>
    </location>
</feature>
<proteinExistence type="inferred from homology"/>
<keyword evidence="11" id="KW-1185">Reference proteome</keyword>
<dbReference type="STRING" id="1332080.ATN00_05190"/>
<feature type="transmembrane region" description="Helical" evidence="8">
    <location>
        <begin position="204"/>
        <end position="224"/>
    </location>
</feature>
<dbReference type="PROSITE" id="PS50850">
    <property type="entry name" value="MFS"/>
    <property type="match status" value="1"/>
</dbReference>
<feature type="transmembrane region" description="Helical" evidence="8">
    <location>
        <begin position="113"/>
        <end position="132"/>
    </location>
</feature>
<feature type="transmembrane region" description="Helical" evidence="8">
    <location>
        <begin position="236"/>
        <end position="253"/>
    </location>
</feature>
<evidence type="ECO:0000256" key="7">
    <source>
        <dbReference type="ARBA" id="ARBA00023136"/>
    </source>
</evidence>
<evidence type="ECO:0000256" key="8">
    <source>
        <dbReference type="SAM" id="Phobius"/>
    </source>
</evidence>
<evidence type="ECO:0000256" key="5">
    <source>
        <dbReference type="ARBA" id="ARBA00022692"/>
    </source>
</evidence>
<dbReference type="RefSeq" id="WP_062062941.1">
    <property type="nucleotide sequence ID" value="NZ_CP013264.1"/>
</dbReference>
<feature type="transmembrane region" description="Helical" evidence="8">
    <location>
        <begin position="171"/>
        <end position="192"/>
    </location>
</feature>
<dbReference type="Proteomes" id="UP000056968">
    <property type="component" value="Chromosome"/>
</dbReference>
<dbReference type="Gene3D" id="1.20.1250.20">
    <property type="entry name" value="MFS general substrate transporter like domains"/>
    <property type="match status" value="1"/>
</dbReference>
<keyword evidence="3" id="KW-0813">Transport</keyword>
<dbReference type="InterPro" id="IPR036259">
    <property type="entry name" value="MFS_trans_sf"/>
</dbReference>
<feature type="transmembrane region" description="Helical" evidence="8">
    <location>
        <begin position="84"/>
        <end position="107"/>
    </location>
</feature>
<reference evidence="10 11" key="1">
    <citation type="submission" date="2015-11" db="EMBL/GenBank/DDBJ databases">
        <title>A Two-component Flavoprotein Monooxygenase System MeaXY Responsible for para-Hydroxylation of 2-Methyl-6-ethylaniline and 2,6-Diethylaniline in Sphingobium baderi DE-13.</title>
        <authorList>
            <person name="Cheng M."/>
            <person name="Meng Q."/>
            <person name="Yang Y."/>
            <person name="Chu C."/>
            <person name="Yan X."/>
            <person name="He J."/>
            <person name="Li S."/>
        </authorList>
    </citation>
    <scope>NUCLEOTIDE SEQUENCE [LARGE SCALE GENOMIC DNA]</scope>
    <source>
        <strain evidence="10 11">DE-13</strain>
    </source>
</reference>
<evidence type="ECO:0000259" key="9">
    <source>
        <dbReference type="PROSITE" id="PS50850"/>
    </source>
</evidence>
<dbReference type="PANTHER" id="PTHR42718:SF9">
    <property type="entry name" value="MAJOR FACILITATOR SUPERFAMILY MULTIDRUG TRANSPORTER MFSC"/>
    <property type="match status" value="1"/>
</dbReference>
<feature type="transmembrane region" description="Helical" evidence="8">
    <location>
        <begin position="488"/>
        <end position="511"/>
    </location>
</feature>
<evidence type="ECO:0000256" key="6">
    <source>
        <dbReference type="ARBA" id="ARBA00022989"/>
    </source>
</evidence>
<feature type="transmembrane region" description="Helical" evidence="8">
    <location>
        <begin position="274"/>
        <end position="298"/>
    </location>
</feature>
<dbReference type="Pfam" id="PF07690">
    <property type="entry name" value="MFS_1"/>
    <property type="match status" value="1"/>
</dbReference>
<protein>
    <submittedName>
        <fullName evidence="10">MFS transporter</fullName>
    </submittedName>
</protein>
<feature type="transmembrane region" description="Helical" evidence="8">
    <location>
        <begin position="339"/>
        <end position="357"/>
    </location>
</feature>
<dbReference type="OrthoDB" id="9812221at2"/>
<evidence type="ECO:0000256" key="1">
    <source>
        <dbReference type="ARBA" id="ARBA00004651"/>
    </source>
</evidence>
<evidence type="ECO:0000256" key="4">
    <source>
        <dbReference type="ARBA" id="ARBA00022475"/>
    </source>
</evidence>
<comment type="similarity">
    <text evidence="2">Belongs to the major facilitator superfamily. EmrB family.</text>
</comment>
<keyword evidence="6 8" id="KW-1133">Transmembrane helix</keyword>
<dbReference type="GO" id="GO:0022857">
    <property type="term" value="F:transmembrane transporter activity"/>
    <property type="evidence" value="ECO:0007669"/>
    <property type="project" value="InterPro"/>
</dbReference>
<keyword evidence="4" id="KW-1003">Cell membrane</keyword>
<evidence type="ECO:0000256" key="2">
    <source>
        <dbReference type="ARBA" id="ARBA00008537"/>
    </source>
</evidence>
<feature type="transmembrane region" description="Helical" evidence="8">
    <location>
        <begin position="144"/>
        <end position="165"/>
    </location>
</feature>
<feature type="domain" description="Major facilitator superfamily (MFS) profile" evidence="9">
    <location>
        <begin position="18"/>
        <end position="521"/>
    </location>
</feature>
<evidence type="ECO:0000256" key="3">
    <source>
        <dbReference type="ARBA" id="ARBA00022448"/>
    </source>
</evidence>
<dbReference type="InterPro" id="IPR020846">
    <property type="entry name" value="MFS_dom"/>
</dbReference>
<dbReference type="SUPFAM" id="SSF103473">
    <property type="entry name" value="MFS general substrate transporter"/>
    <property type="match status" value="1"/>
</dbReference>
<dbReference type="PANTHER" id="PTHR42718">
    <property type="entry name" value="MAJOR FACILITATOR SUPERFAMILY MULTIDRUG TRANSPORTER MFSC"/>
    <property type="match status" value="1"/>
</dbReference>